<dbReference type="Pfam" id="PF13279">
    <property type="entry name" value="4HBT_2"/>
    <property type="match status" value="1"/>
</dbReference>
<organism evidence="3 4">
    <name type="scientific">Methylophaga marina</name>
    <dbReference type="NCBI Taxonomy" id="45495"/>
    <lineage>
        <taxon>Bacteria</taxon>
        <taxon>Pseudomonadati</taxon>
        <taxon>Pseudomonadota</taxon>
        <taxon>Gammaproteobacteria</taxon>
        <taxon>Thiotrichales</taxon>
        <taxon>Piscirickettsiaceae</taxon>
        <taxon>Methylophaga</taxon>
    </lineage>
</organism>
<evidence type="ECO:0000256" key="1">
    <source>
        <dbReference type="ARBA" id="ARBA00005953"/>
    </source>
</evidence>
<dbReference type="EMBL" id="BAAADG010000002">
    <property type="protein sequence ID" value="GAA0216618.1"/>
    <property type="molecule type" value="Genomic_DNA"/>
</dbReference>
<dbReference type="CDD" id="cd00586">
    <property type="entry name" value="4HBT"/>
    <property type="match status" value="1"/>
</dbReference>
<comment type="caution">
    <text evidence="3">The sequence shown here is derived from an EMBL/GenBank/DDBJ whole genome shotgun (WGS) entry which is preliminary data.</text>
</comment>
<dbReference type="PANTHER" id="PTHR31793:SF27">
    <property type="entry name" value="NOVEL THIOESTERASE SUPERFAMILY DOMAIN AND SAPOSIN A-TYPE DOMAIN CONTAINING PROTEIN (0610012H03RIK)"/>
    <property type="match status" value="1"/>
</dbReference>
<dbReference type="PANTHER" id="PTHR31793">
    <property type="entry name" value="4-HYDROXYBENZOYL-COA THIOESTERASE FAMILY MEMBER"/>
    <property type="match status" value="1"/>
</dbReference>
<protein>
    <submittedName>
        <fullName evidence="3">Acyl-CoA thioesterase</fullName>
    </submittedName>
</protein>
<reference evidence="4" key="1">
    <citation type="journal article" date="2019" name="Int. J. Syst. Evol. Microbiol.">
        <title>The Global Catalogue of Microorganisms (GCM) 10K type strain sequencing project: providing services to taxonomists for standard genome sequencing and annotation.</title>
        <authorList>
            <consortium name="The Broad Institute Genomics Platform"/>
            <consortium name="The Broad Institute Genome Sequencing Center for Infectious Disease"/>
            <person name="Wu L."/>
            <person name="Ma J."/>
        </authorList>
    </citation>
    <scope>NUCLEOTIDE SEQUENCE [LARGE SCALE GENOMIC DNA]</scope>
    <source>
        <strain evidence="4">JCM 6886</strain>
    </source>
</reference>
<evidence type="ECO:0000313" key="4">
    <source>
        <dbReference type="Proteomes" id="UP001501476"/>
    </source>
</evidence>
<dbReference type="RefSeq" id="WP_286303655.1">
    <property type="nucleotide sequence ID" value="NZ_AP027741.1"/>
</dbReference>
<dbReference type="Proteomes" id="UP001501476">
    <property type="component" value="Unassembled WGS sequence"/>
</dbReference>
<keyword evidence="4" id="KW-1185">Reference proteome</keyword>
<evidence type="ECO:0000256" key="2">
    <source>
        <dbReference type="ARBA" id="ARBA00022801"/>
    </source>
</evidence>
<dbReference type="InterPro" id="IPR029069">
    <property type="entry name" value="HotDog_dom_sf"/>
</dbReference>
<proteinExistence type="inferred from homology"/>
<comment type="similarity">
    <text evidence="1">Belongs to the 4-hydroxybenzoyl-CoA thioesterase family.</text>
</comment>
<name>A0ABP3CVP8_9GAMM</name>
<dbReference type="InterPro" id="IPR050563">
    <property type="entry name" value="4-hydroxybenzoyl-CoA_TE"/>
</dbReference>
<evidence type="ECO:0000313" key="3">
    <source>
        <dbReference type="EMBL" id="GAA0216618.1"/>
    </source>
</evidence>
<dbReference type="SUPFAM" id="SSF54637">
    <property type="entry name" value="Thioesterase/thiol ester dehydrase-isomerase"/>
    <property type="match status" value="1"/>
</dbReference>
<accession>A0ABP3CVP8</accession>
<keyword evidence="2" id="KW-0378">Hydrolase</keyword>
<gene>
    <name evidence="3" type="ORF">GCM10008964_05250</name>
</gene>
<sequence length="135" mass="15806">MIQVETIIEVPFHDVDVMRVAWHGHYVKYFEIARCALLDKIEYNYPEMEQSGYAWPVIDLRIRYAHPLKFQQKVKVIATLVEWENRLKINYQIDDLVTGQRLTKGYTVQVAVDMSNNEMLFVSPAILFEKIGVTA</sequence>
<dbReference type="Gene3D" id="3.10.129.10">
    <property type="entry name" value="Hotdog Thioesterase"/>
    <property type="match status" value="1"/>
</dbReference>